<dbReference type="Pfam" id="PF01381">
    <property type="entry name" value="HTH_3"/>
    <property type="match status" value="1"/>
</dbReference>
<accession>A0AAU7W6B8</accession>
<protein>
    <submittedName>
        <fullName evidence="3">Helix-turn-helix transcriptional regulator</fullName>
    </submittedName>
</protein>
<name>A0AAU7W6B8_9MICO</name>
<keyword evidence="1" id="KW-0238">DNA-binding</keyword>
<feature type="domain" description="HTH cro/C1-type" evidence="2">
    <location>
        <begin position="16"/>
        <end position="70"/>
    </location>
</feature>
<dbReference type="SMART" id="SM00530">
    <property type="entry name" value="HTH_XRE"/>
    <property type="match status" value="1"/>
</dbReference>
<reference evidence="3" key="1">
    <citation type="submission" date="2024-05" db="EMBL/GenBank/DDBJ databases">
        <authorList>
            <person name="Yu L."/>
        </authorList>
    </citation>
    <scope>NUCLEOTIDE SEQUENCE</scope>
    <source>
        <strain evidence="3">G08B096</strain>
    </source>
</reference>
<dbReference type="PANTHER" id="PTHR46558:SF11">
    <property type="entry name" value="HTH-TYPE TRANSCRIPTIONAL REGULATOR XRE"/>
    <property type="match status" value="1"/>
</dbReference>
<proteinExistence type="predicted"/>
<dbReference type="CDD" id="cd00093">
    <property type="entry name" value="HTH_XRE"/>
    <property type="match status" value="1"/>
</dbReference>
<dbReference type="SUPFAM" id="SSF47413">
    <property type="entry name" value="lambda repressor-like DNA-binding domains"/>
    <property type="match status" value="1"/>
</dbReference>
<evidence type="ECO:0000256" key="1">
    <source>
        <dbReference type="ARBA" id="ARBA00023125"/>
    </source>
</evidence>
<dbReference type="InterPro" id="IPR001387">
    <property type="entry name" value="Cro/C1-type_HTH"/>
</dbReference>
<organism evidence="3">
    <name type="scientific">Agromyces sp. G08B096</name>
    <dbReference type="NCBI Taxonomy" id="3156399"/>
    <lineage>
        <taxon>Bacteria</taxon>
        <taxon>Bacillati</taxon>
        <taxon>Actinomycetota</taxon>
        <taxon>Actinomycetes</taxon>
        <taxon>Micrococcales</taxon>
        <taxon>Microbacteriaceae</taxon>
        <taxon>Agromyces</taxon>
    </lineage>
</organism>
<gene>
    <name evidence="3" type="ORF">ABIQ69_15515</name>
</gene>
<dbReference type="Gene3D" id="1.10.260.40">
    <property type="entry name" value="lambda repressor-like DNA-binding domains"/>
    <property type="match status" value="1"/>
</dbReference>
<dbReference type="AlphaFoldDB" id="A0AAU7W6B8"/>
<dbReference type="PROSITE" id="PS50943">
    <property type="entry name" value="HTH_CROC1"/>
    <property type="match status" value="1"/>
</dbReference>
<sequence length="99" mass="10760">MTMFVETPTGTLAERLRKARLLADLDQNELAAQLGIARNSISNYETGRSEPSASTFVRWAQITGVTLEWLAEGVNAKTAPVETGAVRSVRPEGLEPPTF</sequence>
<evidence type="ECO:0000313" key="3">
    <source>
        <dbReference type="EMBL" id="XBX82006.1"/>
    </source>
</evidence>
<evidence type="ECO:0000259" key="2">
    <source>
        <dbReference type="PROSITE" id="PS50943"/>
    </source>
</evidence>
<dbReference type="RefSeq" id="WP_350348027.1">
    <property type="nucleotide sequence ID" value="NZ_CP158374.1"/>
</dbReference>
<dbReference type="GO" id="GO:0003677">
    <property type="term" value="F:DNA binding"/>
    <property type="evidence" value="ECO:0007669"/>
    <property type="project" value="UniProtKB-KW"/>
</dbReference>
<dbReference type="InterPro" id="IPR010982">
    <property type="entry name" value="Lambda_DNA-bd_dom_sf"/>
</dbReference>
<dbReference type="EMBL" id="CP158374">
    <property type="protein sequence ID" value="XBX82006.1"/>
    <property type="molecule type" value="Genomic_DNA"/>
</dbReference>
<dbReference type="PANTHER" id="PTHR46558">
    <property type="entry name" value="TRACRIPTIONAL REGULATORY PROTEIN-RELATED-RELATED"/>
    <property type="match status" value="1"/>
</dbReference>